<proteinExistence type="predicted"/>
<organism evidence="2 3">
    <name type="scientific">Amycolatopsis nalaikhensis</name>
    <dbReference type="NCBI Taxonomy" id="715472"/>
    <lineage>
        <taxon>Bacteria</taxon>
        <taxon>Bacillati</taxon>
        <taxon>Actinomycetota</taxon>
        <taxon>Actinomycetes</taxon>
        <taxon>Pseudonocardiales</taxon>
        <taxon>Pseudonocardiaceae</taxon>
        <taxon>Amycolatopsis</taxon>
    </lineage>
</organism>
<evidence type="ECO:0000256" key="1">
    <source>
        <dbReference type="SAM" id="MobiDB-lite"/>
    </source>
</evidence>
<sequence>MPALLASAAWRADLAALRERVAIESRNPEALIELLAQAAECAERDGDLPLAESGWVRVLSLQRSRKDHVGACVALTRLSDLYRRWGRLHRALDVLSTLIDSCDGAGDDHRGLLARRDMAAVLLDAGRAAAALPYLRRAIALTDDDSVEDVVHADVLILLGRTYWMCDRIRDGRKAFTAALALVDARDVHCADHVRAMLATPADGSFPCPARDVSGHRGQPPQPLDESCSSRLPRQAPERQPSEAASRCGAPEPPEATP</sequence>
<evidence type="ECO:0000313" key="2">
    <source>
        <dbReference type="EMBL" id="WIV60674.1"/>
    </source>
</evidence>
<dbReference type="RefSeq" id="WP_285458272.1">
    <property type="nucleotide sequence ID" value="NZ_CP127173.1"/>
</dbReference>
<accession>A0ABY8XYH7</accession>
<feature type="region of interest" description="Disordered" evidence="1">
    <location>
        <begin position="205"/>
        <end position="258"/>
    </location>
</feature>
<evidence type="ECO:0000313" key="3">
    <source>
        <dbReference type="Proteomes" id="UP001227101"/>
    </source>
</evidence>
<dbReference type="Proteomes" id="UP001227101">
    <property type="component" value="Chromosome"/>
</dbReference>
<name>A0ABY8XYH7_9PSEU</name>
<reference evidence="2 3" key="1">
    <citation type="submission" date="2023-06" db="EMBL/GenBank/DDBJ databases">
        <authorList>
            <person name="Oyuntsetseg B."/>
            <person name="Kim S.B."/>
        </authorList>
    </citation>
    <scope>NUCLEOTIDE SEQUENCE [LARGE SCALE GENOMIC DNA]</scope>
    <source>
        <strain evidence="2 3">2-2</strain>
    </source>
</reference>
<dbReference type="SUPFAM" id="SSF48452">
    <property type="entry name" value="TPR-like"/>
    <property type="match status" value="1"/>
</dbReference>
<dbReference type="EMBL" id="CP127173">
    <property type="protein sequence ID" value="WIV60674.1"/>
    <property type="molecule type" value="Genomic_DNA"/>
</dbReference>
<dbReference type="InterPro" id="IPR011990">
    <property type="entry name" value="TPR-like_helical_dom_sf"/>
</dbReference>
<gene>
    <name evidence="2" type="ORF">QP939_19710</name>
</gene>
<dbReference type="Gene3D" id="1.25.40.10">
    <property type="entry name" value="Tetratricopeptide repeat domain"/>
    <property type="match status" value="1"/>
</dbReference>
<keyword evidence="3" id="KW-1185">Reference proteome</keyword>
<protein>
    <submittedName>
        <fullName evidence="2">Tetratricopeptide repeat protein</fullName>
    </submittedName>
</protein>